<keyword evidence="1" id="KW-0255">Endonuclease</keyword>
<accession>A4J2V0</accession>
<dbReference type="GO" id="GO:0009036">
    <property type="term" value="F:type II site-specific deoxyribonuclease activity"/>
    <property type="evidence" value="ECO:0007669"/>
    <property type="project" value="InterPro"/>
</dbReference>
<keyword evidence="1" id="KW-0540">Nuclease</keyword>
<dbReference type="EMBL" id="CP000612">
    <property type="protein sequence ID" value="ABO49403.1"/>
    <property type="molecule type" value="Genomic_DNA"/>
</dbReference>
<evidence type="ECO:0000313" key="1">
    <source>
        <dbReference type="EMBL" id="ABO49403.1"/>
    </source>
</evidence>
<dbReference type="REBASE" id="14932">
    <property type="entry name" value="DreMORF864P"/>
</dbReference>
<organism evidence="1 2">
    <name type="scientific">Desulforamulus reducens (strain ATCC BAA-1160 / DSM 100696 / MI-1)</name>
    <name type="common">Desulfotomaculum reducens</name>
    <dbReference type="NCBI Taxonomy" id="349161"/>
    <lineage>
        <taxon>Bacteria</taxon>
        <taxon>Bacillati</taxon>
        <taxon>Bacillota</taxon>
        <taxon>Clostridia</taxon>
        <taxon>Eubacteriales</taxon>
        <taxon>Peptococcaceae</taxon>
        <taxon>Desulforamulus</taxon>
    </lineage>
</organism>
<dbReference type="Proteomes" id="UP000001556">
    <property type="component" value="Chromosome"/>
</dbReference>
<name>A4J2V0_DESRM</name>
<proteinExistence type="predicted"/>
<protein>
    <submittedName>
        <fullName evidence="1">Restriction endonuclease R.SthI</fullName>
    </submittedName>
</protein>
<evidence type="ECO:0000313" key="2">
    <source>
        <dbReference type="Proteomes" id="UP000001556"/>
    </source>
</evidence>
<dbReference type="RefSeq" id="WP_011877234.1">
    <property type="nucleotide sequence ID" value="NC_009253.1"/>
</dbReference>
<keyword evidence="2" id="KW-1185">Reference proteome</keyword>
<gene>
    <name evidence="1" type="ordered locus">Dred_0865</name>
</gene>
<dbReference type="Pfam" id="PF09571">
    <property type="entry name" value="RE_XcyI"/>
    <property type="match status" value="1"/>
</dbReference>
<dbReference type="STRING" id="349161.Dred_0865"/>
<dbReference type="HOGENOM" id="CLU_834052_0_0_9"/>
<dbReference type="GO" id="GO:0009307">
    <property type="term" value="P:DNA restriction-modification system"/>
    <property type="evidence" value="ECO:0007669"/>
    <property type="project" value="InterPro"/>
</dbReference>
<dbReference type="AlphaFoldDB" id="A4J2V0"/>
<dbReference type="GO" id="GO:0003677">
    <property type="term" value="F:DNA binding"/>
    <property type="evidence" value="ECO:0007669"/>
    <property type="project" value="InterPro"/>
</dbReference>
<dbReference type="GO" id="GO:0000287">
    <property type="term" value="F:magnesium ion binding"/>
    <property type="evidence" value="ECO:0007669"/>
    <property type="project" value="InterPro"/>
</dbReference>
<dbReference type="KEGG" id="drm:Dred_0865"/>
<reference evidence="1 2" key="1">
    <citation type="submission" date="2007-03" db="EMBL/GenBank/DDBJ databases">
        <title>Complete sequence of Desulfotomaculum reducens MI-1.</title>
        <authorList>
            <consortium name="US DOE Joint Genome Institute"/>
            <person name="Copeland A."/>
            <person name="Lucas S."/>
            <person name="Lapidus A."/>
            <person name="Barry K."/>
            <person name="Detter J.C."/>
            <person name="Glavina del Rio T."/>
            <person name="Hammon N."/>
            <person name="Israni S."/>
            <person name="Dalin E."/>
            <person name="Tice H."/>
            <person name="Pitluck S."/>
            <person name="Sims D."/>
            <person name="Brettin T."/>
            <person name="Bruce D."/>
            <person name="Han C."/>
            <person name="Tapia R."/>
            <person name="Schmutz J."/>
            <person name="Larimer F."/>
            <person name="Land M."/>
            <person name="Hauser L."/>
            <person name="Kyrpides N."/>
            <person name="Kim E."/>
            <person name="Tebo B.M."/>
            <person name="Richardson P."/>
        </authorList>
    </citation>
    <scope>NUCLEOTIDE SEQUENCE [LARGE SCALE GENOMIC DNA]</scope>
    <source>
        <strain evidence="1 2">MI-1</strain>
    </source>
</reference>
<dbReference type="InterPro" id="IPR019071">
    <property type="entry name" value="Restrct_endonuc_II_XcyI"/>
</dbReference>
<keyword evidence="1" id="KW-0378">Hydrolase</keyword>
<sequence length="323" mass="36430">MNFRTPLPDTQISFYQRMEELKKTTLQEALYKTVEKADIGRLDEELRKYVKNSDLQLLARYGTRGEVMFVVPYVLELNPKLIGYYRLLLGFPQKSFYTGDRGLGFGVFKSMESTGKISKAQQPLIEDLVIAFNKSASLLLNSIEKVSISSSLFRDLTLLTLGPQLRGGRNNDLGIAATKMVFEIIREIVSPAIKESTDTKIVLSNAAGRETTIEFSSDPDIIIREKLKSGKFKNWIAIEIKGGTDLANAHNRLGEAEKSHQKARLAYYTECWTLIGFNIDLELAAKESPTTDKFYHISYLVDKNNAEYEDFKENIIALAGISD</sequence>